<evidence type="ECO:0000256" key="1">
    <source>
        <dbReference type="SAM" id="Phobius"/>
    </source>
</evidence>
<feature type="transmembrane region" description="Helical" evidence="1">
    <location>
        <begin position="123"/>
        <end position="144"/>
    </location>
</feature>
<keyword evidence="1" id="KW-0472">Membrane</keyword>
<keyword evidence="1" id="KW-1133">Transmembrane helix</keyword>
<sequence>MFSCHVENITIKRQTGNRLIAIDGELDYLILAYEEDGDDIDEEKTWLLEEKLEKDQEDYCDVCESLWWNCDRLPERYTEEEIGLPGKLFLLQCLSCPVGVAIYRTIIFVYIGECWITLSKGLLSFVGVVFMFSLGVFVYLLYFIRVSFQCHFKLLLAYIKELECDAKRCKGVIMQVAADFSCYRRLCEVVTILMFPATVLAIVSNLTWII</sequence>
<evidence type="ECO:0000313" key="3">
    <source>
        <dbReference type="Proteomes" id="UP000230750"/>
    </source>
</evidence>
<feature type="transmembrane region" description="Helical" evidence="1">
    <location>
        <begin position="189"/>
        <end position="209"/>
    </location>
</feature>
<dbReference type="EMBL" id="MRZV01000936">
    <property type="protein sequence ID" value="PIK42420.1"/>
    <property type="molecule type" value="Genomic_DNA"/>
</dbReference>
<dbReference type="Proteomes" id="UP000230750">
    <property type="component" value="Unassembled WGS sequence"/>
</dbReference>
<evidence type="ECO:0000313" key="2">
    <source>
        <dbReference type="EMBL" id="PIK42420.1"/>
    </source>
</evidence>
<organism evidence="2 3">
    <name type="scientific">Stichopus japonicus</name>
    <name type="common">Sea cucumber</name>
    <dbReference type="NCBI Taxonomy" id="307972"/>
    <lineage>
        <taxon>Eukaryota</taxon>
        <taxon>Metazoa</taxon>
        <taxon>Echinodermata</taxon>
        <taxon>Eleutherozoa</taxon>
        <taxon>Echinozoa</taxon>
        <taxon>Holothuroidea</taxon>
        <taxon>Aspidochirotacea</taxon>
        <taxon>Aspidochirotida</taxon>
        <taxon>Stichopodidae</taxon>
        <taxon>Apostichopus</taxon>
    </lineage>
</organism>
<keyword evidence="3" id="KW-1185">Reference proteome</keyword>
<comment type="caution">
    <text evidence="2">The sequence shown here is derived from an EMBL/GenBank/DDBJ whole genome shotgun (WGS) entry which is preliminary data.</text>
</comment>
<protein>
    <submittedName>
        <fullName evidence="2">Uncharacterized protein</fullName>
    </submittedName>
</protein>
<name>A0A2G8K356_STIJA</name>
<dbReference type="AlphaFoldDB" id="A0A2G8K356"/>
<proteinExistence type="predicted"/>
<feature type="transmembrane region" description="Helical" evidence="1">
    <location>
        <begin position="88"/>
        <end position="111"/>
    </location>
</feature>
<accession>A0A2G8K356</accession>
<keyword evidence="1" id="KW-0812">Transmembrane</keyword>
<gene>
    <name evidence="2" type="ORF">BSL78_20716</name>
</gene>
<reference evidence="2 3" key="1">
    <citation type="journal article" date="2017" name="PLoS Biol.">
        <title>The sea cucumber genome provides insights into morphological evolution and visceral regeneration.</title>
        <authorList>
            <person name="Zhang X."/>
            <person name="Sun L."/>
            <person name="Yuan J."/>
            <person name="Sun Y."/>
            <person name="Gao Y."/>
            <person name="Zhang L."/>
            <person name="Li S."/>
            <person name="Dai H."/>
            <person name="Hamel J.F."/>
            <person name="Liu C."/>
            <person name="Yu Y."/>
            <person name="Liu S."/>
            <person name="Lin W."/>
            <person name="Guo K."/>
            <person name="Jin S."/>
            <person name="Xu P."/>
            <person name="Storey K.B."/>
            <person name="Huan P."/>
            <person name="Zhang T."/>
            <person name="Zhou Y."/>
            <person name="Zhang J."/>
            <person name="Lin C."/>
            <person name="Li X."/>
            <person name="Xing L."/>
            <person name="Huo D."/>
            <person name="Sun M."/>
            <person name="Wang L."/>
            <person name="Mercier A."/>
            <person name="Li F."/>
            <person name="Yang H."/>
            <person name="Xiang J."/>
        </authorList>
    </citation>
    <scope>NUCLEOTIDE SEQUENCE [LARGE SCALE GENOMIC DNA]</scope>
    <source>
        <strain evidence="2">Shaxun</strain>
        <tissue evidence="2">Muscle</tissue>
    </source>
</reference>